<sequence length="248" mass="27265">MHSFWYLSLSPNLLISTTTILMAPAPILVIYVLPWPAPISTTYSQARINAIILTVLGLLTALPYSFALFLTYRSAKRNPKAFDTRVGARIQRYTPAAYVLLLAASLSETGLVIWLLEQYHAEGNLPNPKMHIGLSLVLFSSIWTCLTGGALLLMFVHPRWSQHPAASIGTQSIWLLVTWVFWTAGSGVVNSAVPLLTISSTCTHVVYCQHVRGVFALAIIVIALLIAGMCMMIWLAGRLARIPSQMKS</sequence>
<reference evidence="2 3" key="1">
    <citation type="submission" date="2018-06" db="EMBL/GenBank/DDBJ databases">
        <title>A transcriptomic atlas of mushroom development highlights an independent origin of complex multicellularity.</title>
        <authorList>
            <consortium name="DOE Joint Genome Institute"/>
            <person name="Krizsan K."/>
            <person name="Almasi E."/>
            <person name="Merenyi Z."/>
            <person name="Sahu N."/>
            <person name="Viragh M."/>
            <person name="Koszo T."/>
            <person name="Mondo S."/>
            <person name="Kiss B."/>
            <person name="Balint B."/>
            <person name="Kues U."/>
            <person name="Barry K."/>
            <person name="Hegedus J.C."/>
            <person name="Henrissat B."/>
            <person name="Johnson J."/>
            <person name="Lipzen A."/>
            <person name="Ohm R."/>
            <person name="Nagy I."/>
            <person name="Pangilinan J."/>
            <person name="Yan J."/>
            <person name="Xiong Y."/>
            <person name="Grigoriev I.V."/>
            <person name="Hibbett D.S."/>
            <person name="Nagy L.G."/>
        </authorList>
    </citation>
    <scope>NUCLEOTIDE SEQUENCE [LARGE SCALE GENOMIC DNA]</scope>
    <source>
        <strain evidence="2 3">SZMC22713</strain>
    </source>
</reference>
<feature type="transmembrane region" description="Helical" evidence="1">
    <location>
        <begin position="93"/>
        <end position="116"/>
    </location>
</feature>
<feature type="transmembrane region" description="Helical" evidence="1">
    <location>
        <begin position="48"/>
        <end position="72"/>
    </location>
</feature>
<keyword evidence="3" id="KW-1185">Reference proteome</keyword>
<keyword evidence="1" id="KW-0812">Transmembrane</keyword>
<evidence type="ECO:0000313" key="2">
    <source>
        <dbReference type="EMBL" id="TDL25749.1"/>
    </source>
</evidence>
<feature type="transmembrane region" description="Helical" evidence="1">
    <location>
        <begin position="12"/>
        <end position="33"/>
    </location>
</feature>
<protein>
    <recommendedName>
        <fullName evidence="4">MARVEL domain-containing protein</fullName>
    </recommendedName>
</protein>
<keyword evidence="1" id="KW-0472">Membrane</keyword>
<evidence type="ECO:0000313" key="3">
    <source>
        <dbReference type="Proteomes" id="UP000294933"/>
    </source>
</evidence>
<dbReference type="EMBL" id="ML170163">
    <property type="protein sequence ID" value="TDL25749.1"/>
    <property type="molecule type" value="Genomic_DNA"/>
</dbReference>
<feature type="transmembrane region" description="Helical" evidence="1">
    <location>
        <begin position="213"/>
        <end position="237"/>
    </location>
</feature>
<dbReference type="Proteomes" id="UP000294933">
    <property type="component" value="Unassembled WGS sequence"/>
</dbReference>
<dbReference type="STRING" id="50990.A0A4Y7QFV2"/>
<dbReference type="OrthoDB" id="2628419at2759"/>
<feature type="transmembrane region" description="Helical" evidence="1">
    <location>
        <begin position="136"/>
        <end position="156"/>
    </location>
</feature>
<accession>A0A4Y7QFV2</accession>
<evidence type="ECO:0008006" key="4">
    <source>
        <dbReference type="Google" id="ProtNLM"/>
    </source>
</evidence>
<evidence type="ECO:0000256" key="1">
    <source>
        <dbReference type="SAM" id="Phobius"/>
    </source>
</evidence>
<name>A0A4Y7QFV2_9AGAM</name>
<proteinExistence type="predicted"/>
<feature type="transmembrane region" description="Helical" evidence="1">
    <location>
        <begin position="168"/>
        <end position="193"/>
    </location>
</feature>
<organism evidence="2 3">
    <name type="scientific">Rickenella mellea</name>
    <dbReference type="NCBI Taxonomy" id="50990"/>
    <lineage>
        <taxon>Eukaryota</taxon>
        <taxon>Fungi</taxon>
        <taxon>Dikarya</taxon>
        <taxon>Basidiomycota</taxon>
        <taxon>Agaricomycotina</taxon>
        <taxon>Agaricomycetes</taxon>
        <taxon>Hymenochaetales</taxon>
        <taxon>Rickenellaceae</taxon>
        <taxon>Rickenella</taxon>
    </lineage>
</organism>
<keyword evidence="1" id="KW-1133">Transmembrane helix</keyword>
<dbReference type="AlphaFoldDB" id="A0A4Y7QFV2"/>
<gene>
    <name evidence="2" type="ORF">BD410DRAFT_606650</name>
</gene>
<dbReference type="VEuPathDB" id="FungiDB:BD410DRAFT_606650"/>